<feature type="domain" description="Death" evidence="5">
    <location>
        <begin position="29"/>
        <end position="94"/>
    </location>
</feature>
<accession>A0AAV6QX64</accession>
<reference evidence="6" key="2">
    <citation type="submission" date="2021-03" db="EMBL/GenBank/DDBJ databases">
        <authorList>
            <person name="Guerrero-Cozar I."/>
            <person name="Gomez-Garrido J."/>
            <person name="Berbel C."/>
            <person name="Martinez-Blanch J.F."/>
            <person name="Alioto T."/>
            <person name="Claros M.G."/>
            <person name="Gagnaire P.A."/>
            <person name="Manchado M."/>
        </authorList>
    </citation>
    <scope>NUCLEOTIDE SEQUENCE</scope>
    <source>
        <strain evidence="6">Sse05_10M</strain>
        <tissue evidence="6">Blood</tissue>
    </source>
</reference>
<dbReference type="EMBL" id="JAGKHQ010000015">
    <property type="protein sequence ID" value="KAG7497419.1"/>
    <property type="molecule type" value="Genomic_DNA"/>
</dbReference>
<keyword evidence="6" id="KW-0418">Kinase</keyword>
<dbReference type="PANTHER" id="PTHR27001">
    <property type="entry name" value="OS01G0253100 PROTEIN"/>
    <property type="match status" value="1"/>
</dbReference>
<evidence type="ECO:0000313" key="6">
    <source>
        <dbReference type="EMBL" id="KAG7497418.1"/>
    </source>
</evidence>
<dbReference type="PROSITE" id="PS50011">
    <property type="entry name" value="PROTEIN_KINASE_DOM"/>
    <property type="match status" value="1"/>
</dbReference>
<dbReference type="Pfam" id="PF00069">
    <property type="entry name" value="Pkinase"/>
    <property type="match status" value="1"/>
</dbReference>
<dbReference type="GO" id="GO:0007165">
    <property type="term" value="P:signal transduction"/>
    <property type="evidence" value="ECO:0007669"/>
    <property type="project" value="InterPro"/>
</dbReference>
<protein>
    <submittedName>
        <fullName evidence="6">Interleukin-1 receptor-associated kinase 3</fullName>
    </submittedName>
</protein>
<organism evidence="6 7">
    <name type="scientific">Solea senegalensis</name>
    <name type="common">Senegalese sole</name>
    <dbReference type="NCBI Taxonomy" id="28829"/>
    <lineage>
        <taxon>Eukaryota</taxon>
        <taxon>Metazoa</taxon>
        <taxon>Chordata</taxon>
        <taxon>Craniata</taxon>
        <taxon>Vertebrata</taxon>
        <taxon>Euteleostomi</taxon>
        <taxon>Actinopterygii</taxon>
        <taxon>Neopterygii</taxon>
        <taxon>Teleostei</taxon>
        <taxon>Neoteleostei</taxon>
        <taxon>Acanthomorphata</taxon>
        <taxon>Carangaria</taxon>
        <taxon>Pleuronectiformes</taxon>
        <taxon>Pleuronectoidei</taxon>
        <taxon>Soleidae</taxon>
        <taxon>Solea</taxon>
    </lineage>
</organism>
<keyword evidence="1" id="KW-0547">Nucleotide-binding</keyword>
<comment type="caution">
    <text evidence="6">The sequence shown here is derived from an EMBL/GenBank/DDBJ whole genome shotgun (WGS) entry which is preliminary data.</text>
</comment>
<dbReference type="GO" id="GO:0005524">
    <property type="term" value="F:ATP binding"/>
    <property type="evidence" value="ECO:0007669"/>
    <property type="project" value="UniProtKB-KW"/>
</dbReference>
<evidence type="ECO:0000259" key="4">
    <source>
        <dbReference type="PROSITE" id="PS50011"/>
    </source>
</evidence>
<dbReference type="GO" id="GO:0004672">
    <property type="term" value="F:protein kinase activity"/>
    <property type="evidence" value="ECO:0007669"/>
    <property type="project" value="InterPro"/>
</dbReference>
<feature type="domain" description="Protein kinase" evidence="4">
    <location>
        <begin position="138"/>
        <end position="422"/>
    </location>
</feature>
<evidence type="ECO:0000256" key="1">
    <source>
        <dbReference type="ARBA" id="ARBA00022741"/>
    </source>
</evidence>
<keyword evidence="6" id="KW-0808">Transferase</keyword>
<dbReference type="GO" id="GO:0005886">
    <property type="term" value="C:plasma membrane"/>
    <property type="evidence" value="ECO:0007669"/>
    <property type="project" value="TreeGrafter"/>
</dbReference>
<dbReference type="InterPro" id="IPR000719">
    <property type="entry name" value="Prot_kinase_dom"/>
</dbReference>
<dbReference type="AlphaFoldDB" id="A0AAV6QX64"/>
<sequence>MDTFLYDVPPLVLERFCRVMDCGGDALGWRALAVRIVPSYSEVRMLERLEAAGRSPTRELLWSWAQQNTRVQDLLMVLQDMGHHRALQLFQSPALESPLPQCHQHVEDDFTASSVTPTSETQPPVITLRDIIEGTRHFHHDMRIAEGPFASVYRACVGNKTFAVKVFKQINSVSWKKQWELFRKEMEIHRMCQHPNILDLVDCFSDEDHYCLVYPYLPNGSLHHRLHQQKQECPLSWEERLAIIKGIAKALHHLHTAQPCPVICGNISSANIFLDDALQPKLSDFGLARLRPKSASQSCTITLNTGSHSNLGYLPEEYIRDGKLSSSLDVYSFGMLILEAITGRKVIEDGPRPTLLREVFVTVVEESSGGLDSCLQFLDRTAGQWPTSMALKLLDLAMNCIVSRHRQRPNMENVLLALSELLLPPRCPLADQPHSLDDRAAIYVVHRPSSSIPVEHDEQNVVPGSPAQEGPCECSQSEVTYLSDSMAAHDEAEADLYSSFPVQCSCSTEDGGLPCEDCRANGLISDPTGSPHSDLCVVENEAKCRLKNKLSFYNKGLIDTEELFSETPMQQGAERQQSSMQSPVGTKSQ</sequence>
<gene>
    <name evidence="6" type="ORF">JOB18_037061</name>
</gene>
<evidence type="ECO:0000256" key="3">
    <source>
        <dbReference type="SAM" id="MobiDB-lite"/>
    </source>
</evidence>
<keyword evidence="2" id="KW-0067">ATP-binding</keyword>
<feature type="region of interest" description="Disordered" evidence="3">
    <location>
        <begin position="567"/>
        <end position="589"/>
    </location>
</feature>
<keyword evidence="6" id="KW-0675">Receptor</keyword>
<dbReference type="PROSITE" id="PS50017">
    <property type="entry name" value="DEATH_DOMAIN"/>
    <property type="match status" value="1"/>
</dbReference>
<name>A0AAV6QX64_SOLSE</name>
<dbReference type="Pfam" id="PF00531">
    <property type="entry name" value="Death"/>
    <property type="match status" value="1"/>
</dbReference>
<dbReference type="InterPro" id="IPR000488">
    <property type="entry name" value="Death_dom"/>
</dbReference>
<reference evidence="6 7" key="1">
    <citation type="journal article" date="2021" name="Sci. Rep.">
        <title>Chromosome anchoring in Senegalese sole (Solea senegalensis) reveals sex-associated markers and genome rearrangements in flatfish.</title>
        <authorList>
            <person name="Guerrero-Cozar I."/>
            <person name="Gomez-Garrido J."/>
            <person name="Berbel C."/>
            <person name="Martinez-Blanch J.F."/>
            <person name="Alioto T."/>
            <person name="Claros M.G."/>
            <person name="Gagnaire P.A."/>
            <person name="Manchado M."/>
        </authorList>
    </citation>
    <scope>NUCLEOTIDE SEQUENCE [LARGE SCALE GENOMIC DNA]</scope>
    <source>
        <strain evidence="6">Sse05_10M</strain>
    </source>
</reference>
<evidence type="ECO:0000256" key="2">
    <source>
        <dbReference type="ARBA" id="ARBA00022840"/>
    </source>
</evidence>
<dbReference type="EMBL" id="JAGKHQ010000015">
    <property type="protein sequence ID" value="KAG7497418.1"/>
    <property type="molecule type" value="Genomic_DNA"/>
</dbReference>
<evidence type="ECO:0000259" key="5">
    <source>
        <dbReference type="PROSITE" id="PS50017"/>
    </source>
</evidence>
<dbReference type="PANTHER" id="PTHR27001:SF929">
    <property type="entry name" value="INTERLEUKIN 1 RECEPTOR-ASSOCIATED KINASE 1"/>
    <property type="match status" value="1"/>
</dbReference>
<keyword evidence="7" id="KW-1185">Reference proteome</keyword>
<proteinExistence type="predicted"/>
<dbReference type="Proteomes" id="UP000693946">
    <property type="component" value="Linkage Group LG3"/>
</dbReference>
<evidence type="ECO:0000313" key="7">
    <source>
        <dbReference type="Proteomes" id="UP000693946"/>
    </source>
</evidence>